<dbReference type="SUPFAM" id="SSF56112">
    <property type="entry name" value="Protein kinase-like (PK-like)"/>
    <property type="match status" value="1"/>
</dbReference>
<dbReference type="InterPro" id="IPR011009">
    <property type="entry name" value="Kinase-like_dom_sf"/>
</dbReference>
<dbReference type="Proteomes" id="UP000632125">
    <property type="component" value="Unassembled WGS sequence"/>
</dbReference>
<accession>A0A927CKJ4</accession>
<organism evidence="3 4">
    <name type="scientific">Paenibacillus arenilitoris</name>
    <dbReference type="NCBI Taxonomy" id="2772299"/>
    <lineage>
        <taxon>Bacteria</taxon>
        <taxon>Bacillati</taxon>
        <taxon>Bacillota</taxon>
        <taxon>Bacilli</taxon>
        <taxon>Bacillales</taxon>
        <taxon>Paenibacillaceae</taxon>
        <taxon>Paenibacillus</taxon>
    </lineage>
</organism>
<dbReference type="GO" id="GO:0019202">
    <property type="term" value="F:amino acid kinase activity"/>
    <property type="evidence" value="ECO:0007669"/>
    <property type="project" value="TreeGrafter"/>
</dbReference>
<dbReference type="Gene3D" id="3.30.200.20">
    <property type="entry name" value="Phosphorylase Kinase, domain 1"/>
    <property type="match status" value="1"/>
</dbReference>
<dbReference type="InterPro" id="IPR002575">
    <property type="entry name" value="Aminoglycoside_PTrfase"/>
</dbReference>
<proteinExistence type="inferred from homology"/>
<dbReference type="EMBL" id="JACXIY010000016">
    <property type="protein sequence ID" value="MBD2869773.1"/>
    <property type="molecule type" value="Genomic_DNA"/>
</dbReference>
<dbReference type="RefSeq" id="WP_190862159.1">
    <property type="nucleotide sequence ID" value="NZ_JACXIY010000016.1"/>
</dbReference>
<name>A0A927CKJ4_9BACL</name>
<dbReference type="Gene3D" id="3.90.1200.10">
    <property type="match status" value="1"/>
</dbReference>
<evidence type="ECO:0000256" key="1">
    <source>
        <dbReference type="ARBA" id="ARBA00038240"/>
    </source>
</evidence>
<dbReference type="Pfam" id="PF01636">
    <property type="entry name" value="APH"/>
    <property type="match status" value="1"/>
</dbReference>
<evidence type="ECO:0000313" key="3">
    <source>
        <dbReference type="EMBL" id="MBD2869773.1"/>
    </source>
</evidence>
<evidence type="ECO:0000313" key="4">
    <source>
        <dbReference type="Proteomes" id="UP000632125"/>
    </source>
</evidence>
<evidence type="ECO:0000259" key="2">
    <source>
        <dbReference type="Pfam" id="PF01636"/>
    </source>
</evidence>
<protein>
    <submittedName>
        <fullName evidence="3">Phosphotransferase</fullName>
    </submittedName>
</protein>
<feature type="domain" description="Aminoglycoside phosphotransferase" evidence="2">
    <location>
        <begin position="26"/>
        <end position="257"/>
    </location>
</feature>
<dbReference type="PANTHER" id="PTHR21064">
    <property type="entry name" value="AMINOGLYCOSIDE PHOSPHOTRANSFERASE DOMAIN-CONTAINING PROTEIN-RELATED"/>
    <property type="match status" value="1"/>
</dbReference>
<comment type="caution">
    <text evidence="3">The sequence shown here is derived from an EMBL/GenBank/DDBJ whole genome shotgun (WGS) entry which is preliminary data.</text>
</comment>
<gene>
    <name evidence="3" type="ORF">IDH41_14380</name>
</gene>
<dbReference type="AlphaFoldDB" id="A0A927CKJ4"/>
<dbReference type="InterPro" id="IPR050249">
    <property type="entry name" value="Pseudomonas-type_ThrB"/>
</dbReference>
<comment type="similarity">
    <text evidence="1">Belongs to the pseudomonas-type ThrB family.</text>
</comment>
<sequence>MQLLKEGIDFDSFLKAYDFQVPYEVENRESGMNNTTRIINAGSERFVLRIYNNHRDPAIVRLEHEVLAALDRRDPPFRVPSPVRDKKGETVGIAGDGTVSALYRYIEGERPDPEKPAHVFALGRTAALLTSAMSRIEPAGAPLYSPYYELEDTYAAMDERAFLALPESFEALAPIRVRFAMLQKEREGLREAREAAARLPKQWIHGDLVFNNTVAQGDEIVGVLDFEFSTKDARAMELAVIVADLLKPDDPGCGEKIGLLLGGYRESFRLSEEERRLLPALMKLRLLDVALHFAVRLRDGLDREDVLSGIIEQTAFGCGWINEYWEDEWL</sequence>
<dbReference type="PANTHER" id="PTHR21064:SF6">
    <property type="entry name" value="AMINOGLYCOSIDE PHOSPHOTRANSFERASE DOMAIN-CONTAINING PROTEIN"/>
    <property type="match status" value="1"/>
</dbReference>
<reference evidence="3" key="1">
    <citation type="submission" date="2020-09" db="EMBL/GenBank/DDBJ databases">
        <title>A novel bacterium of genus Paenibacillus, isolated from South China Sea.</title>
        <authorList>
            <person name="Huang H."/>
            <person name="Mo K."/>
            <person name="Hu Y."/>
        </authorList>
    </citation>
    <scope>NUCLEOTIDE SEQUENCE</scope>
    <source>
        <strain evidence="3">IB182493</strain>
    </source>
</reference>
<keyword evidence="4" id="KW-1185">Reference proteome</keyword>